<dbReference type="GO" id="GO:0006315">
    <property type="term" value="P:homing of group II introns"/>
    <property type="evidence" value="ECO:0007669"/>
    <property type="project" value="TreeGrafter"/>
</dbReference>
<dbReference type="CDD" id="cd01651">
    <property type="entry name" value="RT_G2_intron"/>
    <property type="match status" value="1"/>
</dbReference>
<dbReference type="Proteomes" id="UP001180020">
    <property type="component" value="Unassembled WGS sequence"/>
</dbReference>
<dbReference type="PANTHER" id="PTHR33642">
    <property type="entry name" value="COX1/OXI3 INTRON 1 PROTEIN-RELATED"/>
    <property type="match status" value="1"/>
</dbReference>
<gene>
    <name evidence="2" type="ORF">QJS10_CPB15g01058</name>
</gene>
<reference evidence="2" key="2">
    <citation type="submission" date="2023-06" db="EMBL/GenBank/DDBJ databases">
        <authorList>
            <person name="Ma L."/>
            <person name="Liu K.-W."/>
            <person name="Li Z."/>
            <person name="Hsiao Y.-Y."/>
            <person name="Qi Y."/>
            <person name="Fu T."/>
            <person name="Tang G."/>
            <person name="Zhang D."/>
            <person name="Sun W.-H."/>
            <person name="Liu D.-K."/>
            <person name="Li Y."/>
            <person name="Chen G.-Z."/>
            <person name="Liu X.-D."/>
            <person name="Liao X.-Y."/>
            <person name="Jiang Y.-T."/>
            <person name="Yu X."/>
            <person name="Hao Y."/>
            <person name="Huang J."/>
            <person name="Zhao X.-W."/>
            <person name="Ke S."/>
            <person name="Chen Y.-Y."/>
            <person name="Wu W.-L."/>
            <person name="Hsu J.-L."/>
            <person name="Lin Y.-F."/>
            <person name="Huang M.-D."/>
            <person name="Li C.-Y."/>
            <person name="Huang L."/>
            <person name="Wang Z.-W."/>
            <person name="Zhao X."/>
            <person name="Zhong W.-Y."/>
            <person name="Peng D.-H."/>
            <person name="Ahmad S."/>
            <person name="Lan S."/>
            <person name="Zhang J.-S."/>
            <person name="Tsai W.-C."/>
            <person name="Van De Peer Y."/>
            <person name="Liu Z.-J."/>
        </authorList>
    </citation>
    <scope>NUCLEOTIDE SEQUENCE</scope>
    <source>
        <strain evidence="2">CP</strain>
        <tissue evidence="2">Leaves</tissue>
    </source>
</reference>
<keyword evidence="3" id="KW-1185">Reference proteome</keyword>
<dbReference type="EMBL" id="JAUJYO010000015">
    <property type="protein sequence ID" value="KAK1297068.1"/>
    <property type="molecule type" value="Genomic_DNA"/>
</dbReference>
<comment type="caution">
    <text evidence="2">The sequence shown here is derived from an EMBL/GenBank/DDBJ whole genome shotgun (WGS) entry which is preliminary data.</text>
</comment>
<name>A0AAV9DA80_ACOCL</name>
<dbReference type="GO" id="GO:0090615">
    <property type="term" value="P:mitochondrial mRNA processing"/>
    <property type="evidence" value="ECO:0007669"/>
    <property type="project" value="TreeGrafter"/>
</dbReference>
<feature type="domain" description="Domain X" evidence="1">
    <location>
        <begin position="498"/>
        <end position="597"/>
    </location>
</feature>
<evidence type="ECO:0000259" key="1">
    <source>
        <dbReference type="Pfam" id="PF01348"/>
    </source>
</evidence>
<evidence type="ECO:0000313" key="3">
    <source>
        <dbReference type="Proteomes" id="UP001180020"/>
    </source>
</evidence>
<evidence type="ECO:0000313" key="2">
    <source>
        <dbReference type="EMBL" id="KAK1297068.1"/>
    </source>
</evidence>
<accession>A0AAV9DA80</accession>
<protein>
    <recommendedName>
        <fullName evidence="1">Domain X domain-containing protein</fullName>
    </recommendedName>
</protein>
<dbReference type="Pfam" id="PF01348">
    <property type="entry name" value="Intron_maturas2"/>
    <property type="match status" value="1"/>
</dbReference>
<dbReference type="GO" id="GO:0003964">
    <property type="term" value="F:RNA-directed DNA polymerase activity"/>
    <property type="evidence" value="ECO:0007669"/>
    <property type="project" value="TreeGrafter"/>
</dbReference>
<dbReference type="InterPro" id="IPR024937">
    <property type="entry name" value="Domain_X"/>
</dbReference>
<dbReference type="AlphaFoldDB" id="A0AAV9DA80"/>
<dbReference type="GO" id="GO:0005739">
    <property type="term" value="C:mitochondrion"/>
    <property type="evidence" value="ECO:0007669"/>
    <property type="project" value="TreeGrafter"/>
</dbReference>
<sequence length="733" mass="84418">MENLVCCSPRDILRRPHRRKTAPNANTSIELRIKKRVKAQFSDGKFRELMMKVILSPNTLRDAYNCIRINSNIDLRSHDNSGLCFASMSEELVRGEFDIQANTTMFDRLVLPNMKLRVIQEAIRVVLEVVYRPHFSKTSHGCRSGRGRRSALKYVRKEVHGPNRWLSVKMNKKADTRMVSKLLLTMEERIEDRLLFDFVLKLLENDALNLEFGGFPKGEGLPQEGTLSPILMNVYLGVLDRELFRLRLQSEGLHRSSDLRRWFRMRIKDSNDRTEDVETSRTRLHVCRWMDEVLIAVSGSECDVLELKAEIQSFLIDSLFIDAEVLVADDARGLQFLGVTVRLESKEREVVRAVHKLKDKVRFLGSQKREVWERGTARIGEKWLARGLRRLKESEIKQLNLSTPMLDEISRHRKEGMKTEHWFKHLLEIWLRDANAVSEESVEAVLSMRIVEPALPRDLVDSHYEFQRRVREYVSSETSAMLALLNPSSGDGEPVVLKVEAPVAYVRRSLFRYGLINREGIPRRVAALAFQEDAQIVHWFTGLARRWLKCHCECDNFCEIESMIVNVVRMSCLRTLGAKHQISESDAENRFEEEITQIPSSKEDVELQLASKTVNEDDEALMYGVSHGGLCVLRLMQELASMNCCDCFVFGCSEASSGEYTVHVMEKQRFPGWRTGFSPAIHVGLNRRHIGLCQKHVDDLYLGFISLQCVDFGVVTAVLQLFEWVSKRVRAFV</sequence>
<proteinExistence type="predicted"/>
<organism evidence="2 3">
    <name type="scientific">Acorus calamus</name>
    <name type="common">Sweet flag</name>
    <dbReference type="NCBI Taxonomy" id="4465"/>
    <lineage>
        <taxon>Eukaryota</taxon>
        <taxon>Viridiplantae</taxon>
        <taxon>Streptophyta</taxon>
        <taxon>Embryophyta</taxon>
        <taxon>Tracheophyta</taxon>
        <taxon>Spermatophyta</taxon>
        <taxon>Magnoliopsida</taxon>
        <taxon>Liliopsida</taxon>
        <taxon>Acoraceae</taxon>
        <taxon>Acorus</taxon>
    </lineage>
</organism>
<reference evidence="2" key="1">
    <citation type="journal article" date="2023" name="Nat. Commun.">
        <title>Diploid and tetraploid genomes of Acorus and the evolution of monocots.</title>
        <authorList>
            <person name="Ma L."/>
            <person name="Liu K.W."/>
            <person name="Li Z."/>
            <person name="Hsiao Y.Y."/>
            <person name="Qi Y."/>
            <person name="Fu T."/>
            <person name="Tang G.D."/>
            <person name="Zhang D."/>
            <person name="Sun W.H."/>
            <person name="Liu D.K."/>
            <person name="Li Y."/>
            <person name="Chen G.Z."/>
            <person name="Liu X.D."/>
            <person name="Liao X.Y."/>
            <person name="Jiang Y.T."/>
            <person name="Yu X."/>
            <person name="Hao Y."/>
            <person name="Huang J."/>
            <person name="Zhao X.W."/>
            <person name="Ke S."/>
            <person name="Chen Y.Y."/>
            <person name="Wu W.L."/>
            <person name="Hsu J.L."/>
            <person name="Lin Y.F."/>
            <person name="Huang M.D."/>
            <person name="Li C.Y."/>
            <person name="Huang L."/>
            <person name="Wang Z.W."/>
            <person name="Zhao X."/>
            <person name="Zhong W.Y."/>
            <person name="Peng D.H."/>
            <person name="Ahmad S."/>
            <person name="Lan S."/>
            <person name="Zhang J.S."/>
            <person name="Tsai W.C."/>
            <person name="Van de Peer Y."/>
            <person name="Liu Z.J."/>
        </authorList>
    </citation>
    <scope>NUCLEOTIDE SEQUENCE</scope>
    <source>
        <strain evidence="2">CP</strain>
    </source>
</reference>
<dbReference type="PANTHER" id="PTHR33642:SF3">
    <property type="entry name" value="NUCLEAR INTRON MATURASE 4, MITOCHONDRIAL"/>
    <property type="match status" value="1"/>
</dbReference>